<protein>
    <submittedName>
        <fullName evidence="1">Uncharacterized protein</fullName>
    </submittedName>
</protein>
<dbReference type="AlphaFoldDB" id="A0A9X0YR39"/>
<accession>A0A9X0YR39</accession>
<comment type="caution">
    <text evidence="1">The sequence shown here is derived from an EMBL/GenBank/DDBJ whole genome shotgun (WGS) entry which is preliminary data.</text>
</comment>
<sequence length="97" mass="11544">MRKSAIESLLELDRRRETFELPPLATHLKHTIHAYFQEQDFTFHIPGQQVIIHKLPVDLRMVFISIGKSAPYKVFYRITSQNIEVFLIRHPYQKPLD</sequence>
<keyword evidence="2" id="KW-1185">Reference proteome</keyword>
<proteinExistence type="predicted"/>
<gene>
    <name evidence="1" type="ORF">J2Z64_000056</name>
</gene>
<organism evidence="1 2">
    <name type="scientific">Oceanobacillus polygoni</name>
    <dbReference type="NCBI Taxonomy" id="1235259"/>
    <lineage>
        <taxon>Bacteria</taxon>
        <taxon>Bacillati</taxon>
        <taxon>Bacillota</taxon>
        <taxon>Bacilli</taxon>
        <taxon>Bacillales</taxon>
        <taxon>Bacillaceae</taxon>
        <taxon>Oceanobacillus</taxon>
    </lineage>
</organism>
<dbReference type="EMBL" id="JAGGMB010000001">
    <property type="protein sequence ID" value="MBP2075845.1"/>
    <property type="molecule type" value="Genomic_DNA"/>
</dbReference>
<dbReference type="Proteomes" id="UP001138793">
    <property type="component" value="Unassembled WGS sequence"/>
</dbReference>
<reference evidence="1" key="1">
    <citation type="submission" date="2021-03" db="EMBL/GenBank/DDBJ databases">
        <title>Genomic Encyclopedia of Type Strains, Phase IV (KMG-IV): sequencing the most valuable type-strain genomes for metagenomic binning, comparative biology and taxonomic classification.</title>
        <authorList>
            <person name="Goeker M."/>
        </authorList>
    </citation>
    <scope>NUCLEOTIDE SEQUENCE</scope>
    <source>
        <strain evidence="1">DSM 107338</strain>
    </source>
</reference>
<evidence type="ECO:0000313" key="2">
    <source>
        <dbReference type="Proteomes" id="UP001138793"/>
    </source>
</evidence>
<evidence type="ECO:0000313" key="1">
    <source>
        <dbReference type="EMBL" id="MBP2075845.1"/>
    </source>
</evidence>
<name>A0A9X0YR39_9BACI</name>